<organism evidence="10 11">
    <name type="scientific">Halopseudomonas sabulinigri</name>
    <dbReference type="NCBI Taxonomy" id="472181"/>
    <lineage>
        <taxon>Bacteria</taxon>
        <taxon>Pseudomonadati</taxon>
        <taxon>Pseudomonadota</taxon>
        <taxon>Gammaproteobacteria</taxon>
        <taxon>Pseudomonadales</taxon>
        <taxon>Pseudomonadaceae</taxon>
        <taxon>Halopseudomonas</taxon>
    </lineage>
</organism>
<comment type="similarity">
    <text evidence="2">Belongs to the membrane fusion protein (MFP) (TC 8.A.1) family.</text>
</comment>
<evidence type="ECO:0000313" key="11">
    <source>
        <dbReference type="Proteomes" id="UP000243413"/>
    </source>
</evidence>
<proteinExistence type="inferred from homology"/>
<feature type="domain" description="Multidrug resistance protein MdtA-like C-terminal permuted SH3" evidence="9">
    <location>
        <begin position="299"/>
        <end position="359"/>
    </location>
</feature>
<dbReference type="InterPro" id="IPR058624">
    <property type="entry name" value="MdtA-like_HH"/>
</dbReference>
<dbReference type="AlphaFoldDB" id="A0A1H1TFU0"/>
<comment type="subcellular location">
    <subcellularLocation>
        <location evidence="1">Cell inner membrane</location>
        <topology evidence="1">Lipid-anchor</topology>
    </subcellularLocation>
</comment>
<sequence>MTTFALRNVKQLGALGLLLALLAGCDAQGQESAAAPPAPAVQVATVSAREVTLWDTFTGRIAAPETVALRPRVSGYIDCVAFTEGELVKQGDVLFVIDQRPYQARLQMAAAELQRARSQLQLSDREAKRAEQLWERRAISREELEQRSAARAIARAGVNSAQAALDNAKLELAYTEVKAPVGGRMGRAEITRGNLATADSTLLATLVSVDPMYVYFESDQQTADNNPYTSAEQSAVPVKVGLANTQDYPHNGQLDFVDNQFNAATGTLQYRAVVANPQGLLRPGQFARVRMPVAAASKAILIDQKAVLTDQDRRYVYVLDEQNQATRRFVQTGRRMDGLLVIREGLADGDRVVVNGLQKIAFPGMQVAPEPVAMASAERANAIAQNSL</sequence>
<dbReference type="STRING" id="472181.SAMN05216271_2259"/>
<evidence type="ECO:0000256" key="1">
    <source>
        <dbReference type="ARBA" id="ARBA00004519"/>
    </source>
</evidence>
<dbReference type="GO" id="GO:0022857">
    <property type="term" value="F:transmembrane transporter activity"/>
    <property type="evidence" value="ECO:0007669"/>
    <property type="project" value="InterPro"/>
</dbReference>
<keyword evidence="3 4" id="KW-0175">Coiled coil</keyword>
<dbReference type="InterPro" id="IPR058625">
    <property type="entry name" value="MdtA-like_BSH"/>
</dbReference>
<dbReference type="Pfam" id="PF25967">
    <property type="entry name" value="RND-MFP_C"/>
    <property type="match status" value="1"/>
</dbReference>
<evidence type="ECO:0000256" key="4">
    <source>
        <dbReference type="SAM" id="Coils"/>
    </source>
</evidence>
<dbReference type="EMBL" id="LT629763">
    <property type="protein sequence ID" value="SDS59127.1"/>
    <property type="molecule type" value="Genomic_DNA"/>
</dbReference>
<feature type="domain" description="Multidrug resistance protein MdtA-like barrel-sandwich hybrid" evidence="7">
    <location>
        <begin position="65"/>
        <end position="203"/>
    </location>
</feature>
<evidence type="ECO:0000256" key="5">
    <source>
        <dbReference type="SAM" id="SignalP"/>
    </source>
</evidence>
<feature type="chain" id="PRO_5009261049" evidence="5">
    <location>
        <begin position="30"/>
        <end position="388"/>
    </location>
</feature>
<evidence type="ECO:0000256" key="2">
    <source>
        <dbReference type="ARBA" id="ARBA00009477"/>
    </source>
</evidence>
<dbReference type="InterPro" id="IPR058626">
    <property type="entry name" value="MdtA-like_b-barrel"/>
</dbReference>
<evidence type="ECO:0000259" key="9">
    <source>
        <dbReference type="Pfam" id="PF25967"/>
    </source>
</evidence>
<protein>
    <submittedName>
        <fullName evidence="10">Membrane fusion protein, multidrug efflux system</fullName>
    </submittedName>
</protein>
<gene>
    <name evidence="10" type="ORF">SAMN05216271_2259</name>
</gene>
<evidence type="ECO:0000259" key="6">
    <source>
        <dbReference type="Pfam" id="PF25876"/>
    </source>
</evidence>
<feature type="signal peptide" evidence="5">
    <location>
        <begin position="1"/>
        <end position="29"/>
    </location>
</feature>
<evidence type="ECO:0000256" key="3">
    <source>
        <dbReference type="ARBA" id="ARBA00023054"/>
    </source>
</evidence>
<dbReference type="Pfam" id="PF25944">
    <property type="entry name" value="Beta-barrel_RND"/>
    <property type="match status" value="1"/>
</dbReference>
<reference evidence="11" key="1">
    <citation type="submission" date="2016-10" db="EMBL/GenBank/DDBJ databases">
        <authorList>
            <person name="Varghese N."/>
            <person name="Submissions S."/>
        </authorList>
    </citation>
    <scope>NUCLEOTIDE SEQUENCE [LARGE SCALE GENOMIC DNA]</scope>
    <source>
        <strain evidence="11">JCM 14963</strain>
    </source>
</reference>
<feature type="coiled-coil region" evidence="4">
    <location>
        <begin position="106"/>
        <end position="133"/>
    </location>
</feature>
<dbReference type="Gene3D" id="2.40.420.20">
    <property type="match status" value="1"/>
</dbReference>
<dbReference type="RefSeq" id="WP_092286677.1">
    <property type="nucleotide sequence ID" value="NZ_LT629763.1"/>
</dbReference>
<dbReference type="Pfam" id="PF25876">
    <property type="entry name" value="HH_MFP_RND"/>
    <property type="match status" value="1"/>
</dbReference>
<dbReference type="PROSITE" id="PS51257">
    <property type="entry name" value="PROKAR_LIPOPROTEIN"/>
    <property type="match status" value="1"/>
</dbReference>
<keyword evidence="5" id="KW-0732">Signal</keyword>
<evidence type="ECO:0000313" key="10">
    <source>
        <dbReference type="EMBL" id="SDS59127.1"/>
    </source>
</evidence>
<dbReference type="InterPro" id="IPR006143">
    <property type="entry name" value="RND_pump_MFP"/>
</dbReference>
<dbReference type="Gene3D" id="2.40.50.100">
    <property type="match status" value="1"/>
</dbReference>
<feature type="domain" description="Multidrug resistance protein MdtA-like beta-barrel" evidence="8">
    <location>
        <begin position="230"/>
        <end position="293"/>
    </location>
</feature>
<dbReference type="GO" id="GO:0005886">
    <property type="term" value="C:plasma membrane"/>
    <property type="evidence" value="ECO:0007669"/>
    <property type="project" value="UniProtKB-SubCell"/>
</dbReference>
<dbReference type="GO" id="GO:0046677">
    <property type="term" value="P:response to antibiotic"/>
    <property type="evidence" value="ECO:0007669"/>
    <property type="project" value="TreeGrafter"/>
</dbReference>
<dbReference type="SUPFAM" id="SSF111369">
    <property type="entry name" value="HlyD-like secretion proteins"/>
    <property type="match status" value="1"/>
</dbReference>
<dbReference type="PANTHER" id="PTHR30158:SF10">
    <property type="entry name" value="CATION EFFLUX PUMP"/>
    <property type="match status" value="1"/>
</dbReference>
<dbReference type="FunFam" id="2.40.420.20:FF:000001">
    <property type="entry name" value="Efflux RND transporter periplasmic adaptor subunit"/>
    <property type="match status" value="1"/>
</dbReference>
<dbReference type="PANTHER" id="PTHR30158">
    <property type="entry name" value="ACRA/E-RELATED COMPONENT OF DRUG EFFLUX TRANSPORTER"/>
    <property type="match status" value="1"/>
</dbReference>
<dbReference type="InterPro" id="IPR058627">
    <property type="entry name" value="MdtA-like_C"/>
</dbReference>
<dbReference type="Pfam" id="PF25917">
    <property type="entry name" value="BSH_RND"/>
    <property type="match status" value="1"/>
</dbReference>
<feature type="domain" description="Multidrug resistance protein MdtA-like alpha-helical hairpin" evidence="6">
    <location>
        <begin position="106"/>
        <end position="175"/>
    </location>
</feature>
<name>A0A1H1TFU0_9GAMM</name>
<dbReference type="NCBIfam" id="TIGR01730">
    <property type="entry name" value="RND_mfp"/>
    <property type="match status" value="1"/>
</dbReference>
<evidence type="ECO:0000259" key="8">
    <source>
        <dbReference type="Pfam" id="PF25944"/>
    </source>
</evidence>
<dbReference type="Gene3D" id="1.10.287.470">
    <property type="entry name" value="Helix hairpin bin"/>
    <property type="match status" value="1"/>
</dbReference>
<dbReference type="OrthoDB" id="9816569at2"/>
<evidence type="ECO:0000259" key="7">
    <source>
        <dbReference type="Pfam" id="PF25917"/>
    </source>
</evidence>
<accession>A0A1H1TFU0</accession>
<dbReference type="Gene3D" id="2.40.30.170">
    <property type="match status" value="1"/>
</dbReference>
<dbReference type="Proteomes" id="UP000243413">
    <property type="component" value="Chromosome I"/>
</dbReference>